<reference evidence="14 15" key="1">
    <citation type="journal article" date="2024" name="Nat. Commun.">
        <title>Phylogenomics reveals the evolutionary origins of lichenization in chlorophyte algae.</title>
        <authorList>
            <person name="Puginier C."/>
            <person name="Libourel C."/>
            <person name="Otte J."/>
            <person name="Skaloud P."/>
            <person name="Haon M."/>
            <person name="Grisel S."/>
            <person name="Petersen M."/>
            <person name="Berrin J.G."/>
            <person name="Delaux P.M."/>
            <person name="Dal Grande F."/>
            <person name="Keller J."/>
        </authorList>
    </citation>
    <scope>NUCLEOTIDE SEQUENCE [LARGE SCALE GENOMIC DNA]</scope>
    <source>
        <strain evidence="14 15">SAG 2043</strain>
    </source>
</reference>
<keyword evidence="15" id="KW-1185">Reference proteome</keyword>
<evidence type="ECO:0000256" key="4">
    <source>
        <dbReference type="ARBA" id="ARBA00013160"/>
    </source>
</evidence>
<sequence>MADQATDLASSSAGAGFSIEEVTQRLQTVSTDGELTLDEKFELAKSVGEECIQESELRALLEKKPNPVAYDGFEPSGRMHIAQGVMKAINVNKLTRCGVTFKFWVADWFAQLNNKMGGDLKKIQTVGQYFVEIWKALGMEGIGTKVLFLNASEEINKQPDVYWTLVMDIARKNNLKRILRCCTIMGRSETEELSASQIFYPCMQCADIFFLEADIAQLGMDQRKVNMLAREYCDDCKPKRRKPIILSHQMMPGLLEGQEKMSKSDPNSAIFMEDSEADVNVKIKKAFCPPLIAEGNPCLAYIRMVVLPWFGKFEVLRAEKNGGDKVYTTFDELSADYTSGALHPGDLKPSLSRQINLILQPVRDHFNNNAEAAALLKKVKSYKTTR</sequence>
<evidence type="ECO:0000256" key="2">
    <source>
        <dbReference type="ARBA" id="ARBA00004514"/>
    </source>
</evidence>
<evidence type="ECO:0000256" key="3">
    <source>
        <dbReference type="ARBA" id="ARBA00005594"/>
    </source>
</evidence>
<dbReference type="Gene3D" id="3.40.50.620">
    <property type="entry name" value="HUPs"/>
    <property type="match status" value="2"/>
</dbReference>
<evidence type="ECO:0000256" key="5">
    <source>
        <dbReference type="ARBA" id="ARBA00022490"/>
    </source>
</evidence>
<evidence type="ECO:0000313" key="14">
    <source>
        <dbReference type="EMBL" id="KAK9830418.1"/>
    </source>
</evidence>
<evidence type="ECO:0000313" key="15">
    <source>
        <dbReference type="Proteomes" id="UP001489004"/>
    </source>
</evidence>
<dbReference type="InterPro" id="IPR023617">
    <property type="entry name" value="Tyr-tRNA-ligase_arc/euk-type"/>
</dbReference>
<dbReference type="PANTHER" id="PTHR46264:SF4">
    <property type="entry name" value="TYROSINE--TRNA LIGASE, CYTOPLASMIC"/>
    <property type="match status" value="1"/>
</dbReference>
<evidence type="ECO:0000256" key="1">
    <source>
        <dbReference type="ARBA" id="ARBA00002025"/>
    </source>
</evidence>
<evidence type="ECO:0000256" key="13">
    <source>
        <dbReference type="RuleBase" id="RU363036"/>
    </source>
</evidence>
<dbReference type="Proteomes" id="UP001489004">
    <property type="component" value="Unassembled WGS sequence"/>
</dbReference>
<keyword evidence="5" id="KW-0963">Cytoplasm</keyword>
<dbReference type="SUPFAM" id="SSF52374">
    <property type="entry name" value="Nucleotidylyl transferase"/>
    <property type="match status" value="1"/>
</dbReference>
<evidence type="ECO:0000256" key="12">
    <source>
        <dbReference type="ARBA" id="ARBA00048248"/>
    </source>
</evidence>
<comment type="similarity">
    <text evidence="3 13">Belongs to the class-I aminoacyl-tRNA synthetase family.</text>
</comment>
<evidence type="ECO:0000256" key="11">
    <source>
        <dbReference type="ARBA" id="ARBA00033323"/>
    </source>
</evidence>
<accession>A0AAW1R9H5</accession>
<dbReference type="GO" id="GO:0005524">
    <property type="term" value="F:ATP binding"/>
    <property type="evidence" value="ECO:0007669"/>
    <property type="project" value="UniProtKB-KW"/>
</dbReference>
<dbReference type="FunFam" id="3.40.50.620:FF:000085">
    <property type="entry name" value="Tyrosine--tRNA ligase 1 cytoplasmic"/>
    <property type="match status" value="1"/>
</dbReference>
<evidence type="ECO:0000256" key="7">
    <source>
        <dbReference type="ARBA" id="ARBA00022741"/>
    </source>
</evidence>
<keyword evidence="6 13" id="KW-0436">Ligase</keyword>
<evidence type="ECO:0000256" key="10">
    <source>
        <dbReference type="ARBA" id="ARBA00023146"/>
    </source>
</evidence>
<comment type="caution">
    <text evidence="14">The sequence shown here is derived from an EMBL/GenBank/DDBJ whole genome shotgun (WGS) entry which is preliminary data.</text>
</comment>
<keyword evidence="9 13" id="KW-0648">Protein biosynthesis</keyword>
<dbReference type="InterPro" id="IPR014729">
    <property type="entry name" value="Rossmann-like_a/b/a_fold"/>
</dbReference>
<protein>
    <recommendedName>
        <fullName evidence="4">tyrosine--tRNA ligase</fullName>
        <ecNumber evidence="4">6.1.1.1</ecNumber>
    </recommendedName>
    <alternativeName>
        <fullName evidence="11">Tyrosyl-tRNA synthetase</fullName>
    </alternativeName>
</protein>
<dbReference type="PANTHER" id="PTHR46264">
    <property type="entry name" value="TYROSINE-TRNA LIGASE"/>
    <property type="match status" value="1"/>
</dbReference>
<evidence type="ECO:0000256" key="6">
    <source>
        <dbReference type="ARBA" id="ARBA00022598"/>
    </source>
</evidence>
<evidence type="ECO:0000256" key="8">
    <source>
        <dbReference type="ARBA" id="ARBA00022840"/>
    </source>
</evidence>
<comment type="subcellular location">
    <subcellularLocation>
        <location evidence="2">Cytoplasm</location>
        <location evidence="2">Cytosol</location>
    </subcellularLocation>
</comment>
<dbReference type="NCBIfam" id="NF006330">
    <property type="entry name" value="PRK08560.1"/>
    <property type="match status" value="1"/>
</dbReference>
<dbReference type="GO" id="GO:0006437">
    <property type="term" value="P:tyrosyl-tRNA aminoacylation"/>
    <property type="evidence" value="ECO:0007669"/>
    <property type="project" value="TreeGrafter"/>
</dbReference>
<keyword evidence="7 13" id="KW-0547">Nucleotide-binding</keyword>
<comment type="function">
    <text evidence="1">Catalyzes the attachment of tyrosine to tRNA(Tyr) in a two-step reaction: tyrosine is first activated by ATP to form Tyr-AMP and then transferred to the acceptor end of tRNA(Tyr).</text>
</comment>
<organism evidence="14 15">
    <name type="scientific">[Myrmecia] bisecta</name>
    <dbReference type="NCBI Taxonomy" id="41462"/>
    <lineage>
        <taxon>Eukaryota</taxon>
        <taxon>Viridiplantae</taxon>
        <taxon>Chlorophyta</taxon>
        <taxon>core chlorophytes</taxon>
        <taxon>Trebouxiophyceae</taxon>
        <taxon>Trebouxiales</taxon>
        <taxon>Trebouxiaceae</taxon>
        <taxon>Myrmecia</taxon>
    </lineage>
</organism>
<dbReference type="EMBL" id="JALJOR010000001">
    <property type="protein sequence ID" value="KAK9830418.1"/>
    <property type="molecule type" value="Genomic_DNA"/>
</dbReference>
<name>A0AAW1R9H5_9CHLO</name>
<dbReference type="EC" id="6.1.1.1" evidence="4"/>
<proteinExistence type="inferred from homology"/>
<dbReference type="FunFam" id="3.40.50.620:FF:000103">
    <property type="entry name" value="tyrosine--tRNA ligase 1, cytoplasmic"/>
    <property type="match status" value="1"/>
</dbReference>
<keyword evidence="10 13" id="KW-0030">Aminoacyl-tRNA synthetase</keyword>
<dbReference type="AlphaFoldDB" id="A0AAW1R9H5"/>
<dbReference type="Pfam" id="PF00579">
    <property type="entry name" value="tRNA-synt_1b"/>
    <property type="match status" value="1"/>
</dbReference>
<dbReference type="PIRSF" id="PIRSF006588">
    <property type="entry name" value="TyrRS_arch_euk"/>
    <property type="match status" value="1"/>
</dbReference>
<dbReference type="GO" id="GO:0005829">
    <property type="term" value="C:cytosol"/>
    <property type="evidence" value="ECO:0007669"/>
    <property type="project" value="UniProtKB-SubCell"/>
</dbReference>
<keyword evidence="8 13" id="KW-0067">ATP-binding</keyword>
<evidence type="ECO:0000256" key="9">
    <source>
        <dbReference type="ARBA" id="ARBA00022917"/>
    </source>
</evidence>
<dbReference type="InterPro" id="IPR050489">
    <property type="entry name" value="Tyr-tRNA_synthase"/>
</dbReference>
<comment type="catalytic activity">
    <reaction evidence="12">
        <text>tRNA(Tyr) + L-tyrosine + ATP = L-tyrosyl-tRNA(Tyr) + AMP + diphosphate + H(+)</text>
        <dbReference type="Rhea" id="RHEA:10220"/>
        <dbReference type="Rhea" id="RHEA-COMP:9706"/>
        <dbReference type="Rhea" id="RHEA-COMP:9707"/>
        <dbReference type="ChEBI" id="CHEBI:15378"/>
        <dbReference type="ChEBI" id="CHEBI:30616"/>
        <dbReference type="ChEBI" id="CHEBI:33019"/>
        <dbReference type="ChEBI" id="CHEBI:58315"/>
        <dbReference type="ChEBI" id="CHEBI:78442"/>
        <dbReference type="ChEBI" id="CHEBI:78536"/>
        <dbReference type="ChEBI" id="CHEBI:456215"/>
        <dbReference type="EC" id="6.1.1.1"/>
    </reaction>
</comment>
<dbReference type="InterPro" id="IPR002305">
    <property type="entry name" value="aa-tRNA-synth_Ic"/>
</dbReference>
<dbReference type="GO" id="GO:0004831">
    <property type="term" value="F:tyrosine-tRNA ligase activity"/>
    <property type="evidence" value="ECO:0007669"/>
    <property type="project" value="UniProtKB-EC"/>
</dbReference>
<gene>
    <name evidence="14" type="ORF">WJX72_011652</name>
</gene>